<evidence type="ECO:0000313" key="6">
    <source>
        <dbReference type="EMBL" id="KAJ5218025.1"/>
    </source>
</evidence>
<evidence type="ECO:0000313" key="7">
    <source>
        <dbReference type="Proteomes" id="UP001150904"/>
    </source>
</evidence>
<keyword evidence="7" id="KW-1185">Reference proteome</keyword>
<dbReference type="PANTHER" id="PTHR43439">
    <property type="entry name" value="PHENYLACETATE-COENZYME A LIGASE"/>
    <property type="match status" value="1"/>
</dbReference>
<dbReference type="Proteomes" id="UP001150904">
    <property type="component" value="Unassembled WGS sequence"/>
</dbReference>
<keyword evidence="2" id="KW-0597">Phosphoprotein</keyword>
<dbReference type="InterPro" id="IPR000873">
    <property type="entry name" value="AMP-dep_synth/lig_dom"/>
</dbReference>
<dbReference type="SUPFAM" id="SSF51735">
    <property type="entry name" value="NAD(P)-binding Rossmann-fold domains"/>
    <property type="match status" value="1"/>
</dbReference>
<dbReference type="PANTHER" id="PTHR43439:SF2">
    <property type="entry name" value="ENZYME, PUTATIVE (JCVI)-RELATED"/>
    <property type="match status" value="1"/>
</dbReference>
<dbReference type="Pfam" id="PF00501">
    <property type="entry name" value="AMP-binding"/>
    <property type="match status" value="1"/>
</dbReference>
<dbReference type="InterPro" id="IPR013120">
    <property type="entry name" value="FAR_NAD-bd"/>
</dbReference>
<dbReference type="InterPro" id="IPR036736">
    <property type="entry name" value="ACP-like_sf"/>
</dbReference>
<dbReference type="InterPro" id="IPR020845">
    <property type="entry name" value="AMP-binding_CS"/>
</dbReference>
<reference evidence="6" key="1">
    <citation type="submission" date="2022-12" db="EMBL/GenBank/DDBJ databases">
        <authorList>
            <person name="Petersen C."/>
        </authorList>
    </citation>
    <scope>NUCLEOTIDE SEQUENCE</scope>
    <source>
        <strain evidence="6">IBT 15544</strain>
    </source>
</reference>
<dbReference type="Pfam" id="PF00550">
    <property type="entry name" value="PP-binding"/>
    <property type="match status" value="1"/>
</dbReference>
<dbReference type="Gene3D" id="1.10.1200.10">
    <property type="entry name" value="ACP-like"/>
    <property type="match status" value="1"/>
</dbReference>
<dbReference type="InterPro" id="IPR036291">
    <property type="entry name" value="NAD(P)-bd_dom_sf"/>
</dbReference>
<comment type="caution">
    <text evidence="6">The sequence shown here is derived from an EMBL/GenBank/DDBJ whole genome shotgun (WGS) entry which is preliminary data.</text>
</comment>
<reference evidence="6" key="2">
    <citation type="journal article" date="2023" name="IMA Fungus">
        <title>Comparative genomic study of the Penicillium genus elucidates a diverse pangenome and 15 lateral gene transfer events.</title>
        <authorList>
            <person name="Petersen C."/>
            <person name="Sorensen T."/>
            <person name="Nielsen M.R."/>
            <person name="Sondergaard T.E."/>
            <person name="Sorensen J.L."/>
            <person name="Fitzpatrick D.A."/>
            <person name="Frisvad J.C."/>
            <person name="Nielsen K.L."/>
        </authorList>
    </citation>
    <scope>NUCLEOTIDE SEQUENCE</scope>
    <source>
        <strain evidence="6">IBT 15544</strain>
    </source>
</reference>
<dbReference type="Pfam" id="PF07993">
    <property type="entry name" value="NAD_binding_4"/>
    <property type="match status" value="1"/>
</dbReference>
<dbReference type="EMBL" id="JAPQKR010000004">
    <property type="protein sequence ID" value="KAJ5218025.1"/>
    <property type="molecule type" value="Genomic_DNA"/>
</dbReference>
<dbReference type="AlphaFoldDB" id="A0A9W9NDS0"/>
<dbReference type="PROSITE" id="PS00455">
    <property type="entry name" value="AMP_BINDING"/>
    <property type="match status" value="1"/>
</dbReference>
<dbReference type="SUPFAM" id="SSF47336">
    <property type="entry name" value="ACP-like"/>
    <property type="match status" value="1"/>
</dbReference>
<dbReference type="RefSeq" id="XP_058312598.1">
    <property type="nucleotide sequence ID" value="XM_058447187.1"/>
</dbReference>
<evidence type="ECO:0000256" key="1">
    <source>
        <dbReference type="ARBA" id="ARBA00022450"/>
    </source>
</evidence>
<feature type="domain" description="Carrier" evidence="4">
    <location>
        <begin position="565"/>
        <end position="631"/>
    </location>
</feature>
<dbReference type="OrthoDB" id="429813at2759"/>
<dbReference type="GeneID" id="83174487"/>
<protein>
    <submittedName>
        <fullName evidence="6">Secondary metabolism biosynthetic enzyme</fullName>
    </submittedName>
</protein>
<evidence type="ECO:0000259" key="5">
    <source>
        <dbReference type="Pfam" id="PF07993"/>
    </source>
</evidence>
<dbReference type="InterPro" id="IPR042099">
    <property type="entry name" value="ANL_N_sf"/>
</dbReference>
<name>A0A9W9NDS0_9EURO</name>
<sequence length="1061" mass="118352">MEFRPENELLPHLIDHFARVKRNQIYAEYPKSPVRHGEGYRPITYRQFANVINGLASWLTETFGPGNGEILAYFGANDVRYPALVLGAVKAGYCIFLTSPRNSIAAHESLLRHLDCSKFLSSAPRPPPVTAVVDALQLEAFDVPDVEDLLSKEYPHFEFNKTYPKDAGDKMVVVHTSGSTGLPKPVIWTLETANTHMRMVALNHVDGHDDQHGWLKGKRQFLALPPFHAAGLASVLFFNAPLDMTIIVPSGAGLPTASAMVEARKQTPFETALLVPSILNELVESPDLLDYCSKNMEYLMYAGGDLPQAIGDKVAAKIQLANQYGATEMGFLSLIHCTSNRDPLKDWRWMHFHPDLGVELRQVTEDEYELWMARSPEKEAHQFAFAVFPHLQEYSTRDLFVRHPDKNKADLWRWSSRADDVIVFLNGEKTNPVSTEQHVTSANTEITGALVVGAQRFQASLLVELGDKALDPSERAAAIEKIWPSIEETNRVCPAHARITKTHILFTKPEKPMLRAGKGTVQRAGTIGLYAKELDALCADADKLAAQLQIFGPGRVDNVQQVSDFIRVTLASVTGWSTEQVSGAENFFNLGLDSLQVITAARSFKHGLDLPSFTPNLIYLYPSLESLTKAILQLMRDEKTSDRALREEQLRERDDLLREFESQVGNLAKSPKEAQTRVTEDNNQLHTVILTGSTGSLGTYLLDALLKNPSVGYVHCLNRRKDASDIQRQKSKFYNLTSPLDSSRVTFWHTDLSQKDLGLTPDSFKRLQNTATVIIHNAWNVNFNLSLSSFKPDLRGMVNLIDFTASASKLPHLFFISSISSVMNHLTEFQLTPEATVTSSQPAPNGYANSKYIAEKLLDNAERTNLIRTSFARVGQVAGAVKTPGLWNKAEWFPSLVMSSLQVGAIPASIGPALNRVDWVPIDLLAEVLVDLSLSQPSEGCKVFHPLNTHLTTWEEIIAVVLDVLNKPSGKSIERVPISEWIQRVRRDIETGSDQTDLQVLLEKNPAAKLLDFFEEIESAGGNNHLDTKQTAKASERLRDIPGIRPEWIQKWIGEWMESVY</sequence>
<dbReference type="Pfam" id="PF23562">
    <property type="entry name" value="AMP-binding_C_3"/>
    <property type="match status" value="1"/>
</dbReference>
<feature type="domain" description="Thioester reductase (TE)" evidence="5">
    <location>
        <begin position="690"/>
        <end position="928"/>
    </location>
</feature>
<dbReference type="Gene3D" id="3.40.50.12780">
    <property type="entry name" value="N-terminal domain of ligase-like"/>
    <property type="match status" value="1"/>
</dbReference>
<dbReference type="InterPro" id="IPR009081">
    <property type="entry name" value="PP-bd_ACP"/>
</dbReference>
<gene>
    <name evidence="6" type="ORF">N7498_000124</name>
</gene>
<dbReference type="InterPro" id="IPR051414">
    <property type="entry name" value="Adenylate-forming_Reductase"/>
</dbReference>
<dbReference type="SUPFAM" id="SSF56801">
    <property type="entry name" value="Acetyl-CoA synthetase-like"/>
    <property type="match status" value="1"/>
</dbReference>
<feature type="domain" description="AMP-dependent synthetase/ligase" evidence="3">
    <location>
        <begin position="28"/>
        <end position="340"/>
    </location>
</feature>
<evidence type="ECO:0000256" key="2">
    <source>
        <dbReference type="ARBA" id="ARBA00022553"/>
    </source>
</evidence>
<dbReference type="Gene3D" id="3.40.50.720">
    <property type="entry name" value="NAD(P)-binding Rossmann-like Domain"/>
    <property type="match status" value="1"/>
</dbReference>
<evidence type="ECO:0000259" key="3">
    <source>
        <dbReference type="Pfam" id="PF00501"/>
    </source>
</evidence>
<organism evidence="6 7">
    <name type="scientific">Penicillium cinerascens</name>
    <dbReference type="NCBI Taxonomy" id="70096"/>
    <lineage>
        <taxon>Eukaryota</taxon>
        <taxon>Fungi</taxon>
        <taxon>Dikarya</taxon>
        <taxon>Ascomycota</taxon>
        <taxon>Pezizomycotina</taxon>
        <taxon>Eurotiomycetes</taxon>
        <taxon>Eurotiomycetidae</taxon>
        <taxon>Eurotiales</taxon>
        <taxon>Aspergillaceae</taxon>
        <taxon>Penicillium</taxon>
    </lineage>
</organism>
<evidence type="ECO:0000259" key="4">
    <source>
        <dbReference type="Pfam" id="PF00550"/>
    </source>
</evidence>
<accession>A0A9W9NDS0</accession>
<keyword evidence="1" id="KW-0596">Phosphopantetheine</keyword>
<dbReference type="GO" id="GO:0044550">
    <property type="term" value="P:secondary metabolite biosynthetic process"/>
    <property type="evidence" value="ECO:0007669"/>
    <property type="project" value="UniProtKB-ARBA"/>
</dbReference>
<proteinExistence type="predicted"/>